<gene>
    <name evidence="1" type="ORF">Slin15195_G112990</name>
</gene>
<evidence type="ECO:0000313" key="1">
    <source>
        <dbReference type="EMBL" id="USW57980.1"/>
    </source>
</evidence>
<keyword evidence="2" id="KW-1185">Reference proteome</keyword>
<evidence type="ECO:0008006" key="3">
    <source>
        <dbReference type="Google" id="ProtNLM"/>
    </source>
</evidence>
<dbReference type="AlphaFoldDB" id="A0A9Q9AZJ4"/>
<dbReference type="EMBL" id="CP099427">
    <property type="protein sequence ID" value="USW57980.1"/>
    <property type="molecule type" value="Genomic_DNA"/>
</dbReference>
<protein>
    <recommendedName>
        <fullName evidence="3">F-box domain-containing protein</fullName>
    </recommendedName>
</protein>
<evidence type="ECO:0000313" key="2">
    <source>
        <dbReference type="Proteomes" id="UP001056384"/>
    </source>
</evidence>
<accession>A0A9Q9AZJ4</accession>
<proteinExistence type="predicted"/>
<organism evidence="1 2">
    <name type="scientific">Septoria linicola</name>
    <dbReference type="NCBI Taxonomy" id="215465"/>
    <lineage>
        <taxon>Eukaryota</taxon>
        <taxon>Fungi</taxon>
        <taxon>Dikarya</taxon>
        <taxon>Ascomycota</taxon>
        <taxon>Pezizomycotina</taxon>
        <taxon>Dothideomycetes</taxon>
        <taxon>Dothideomycetidae</taxon>
        <taxon>Mycosphaerellales</taxon>
        <taxon>Mycosphaerellaceae</taxon>
        <taxon>Septoria</taxon>
    </lineage>
</organism>
<sequence>MTACITSLPEELVETVCHHVELQDIGLLRLTSRELFHKASNGIFGRYLNAQRPVLLRERPLQALAQMSAQSRSPEWIKQNLRLAGVASIDDNMLEPDQSGMMVARLSNLLANIFRNIATRDPKAVVKRLRLVMYLQVDDELRLYRRLGASKDHHRNPPYRMFWKDASREQVYQARKIMINTVVLALDRSKLPIEQLQFLPKGSGGYGVNCSMIPATLPKTSPNSLASVKNLEIYLTRDDDEPPPIGSETQARIARAREKAIVQNRVDTVTGLLRQCDAQEKLTMSYTSVSHERFNMRQPKCEVELLPSLAAAVHWNKLVDLDLREIQTSQVSLQKFYDPLVSLRRLSMDGVILISGKFQPIFDTICAESSQLEHLFLDLLAEERQTLQYEGAKLTWHRLSVAERLDELTVLDYAVTLRRAKDQESGMAYMWSDRNVIKGRIKGWRAVEHEERSLS</sequence>
<name>A0A9Q9AZJ4_9PEZI</name>
<reference evidence="1" key="1">
    <citation type="submission" date="2022-06" db="EMBL/GenBank/DDBJ databases">
        <title>Complete genome sequences of two strains of the flax pathogen Septoria linicola.</title>
        <authorList>
            <person name="Lapalu N."/>
            <person name="Simon A."/>
            <person name="Demenou B."/>
            <person name="Paumier D."/>
            <person name="Guillot M.-P."/>
            <person name="Gout L."/>
            <person name="Valade R."/>
        </authorList>
    </citation>
    <scope>NUCLEOTIDE SEQUENCE</scope>
    <source>
        <strain evidence="1">SE15195</strain>
    </source>
</reference>
<dbReference type="Proteomes" id="UP001056384">
    <property type="component" value="Chromosome 10"/>
</dbReference>